<reference evidence="2" key="1">
    <citation type="journal article" date="2022" name="Mol. Ecol. Resour.">
        <title>The genomes of chicory, endive, great burdock and yacon provide insights into Asteraceae palaeo-polyploidization history and plant inulin production.</title>
        <authorList>
            <person name="Fan W."/>
            <person name="Wang S."/>
            <person name="Wang H."/>
            <person name="Wang A."/>
            <person name="Jiang F."/>
            <person name="Liu H."/>
            <person name="Zhao H."/>
            <person name="Xu D."/>
            <person name="Zhang Y."/>
        </authorList>
    </citation>
    <scope>NUCLEOTIDE SEQUENCE [LARGE SCALE GENOMIC DNA]</scope>
    <source>
        <strain evidence="2">cv. Niubang</strain>
    </source>
</reference>
<comment type="caution">
    <text evidence="1">The sequence shown here is derived from an EMBL/GenBank/DDBJ whole genome shotgun (WGS) entry which is preliminary data.</text>
</comment>
<proteinExistence type="predicted"/>
<protein>
    <submittedName>
        <fullName evidence="1">Uncharacterized protein</fullName>
    </submittedName>
</protein>
<sequence length="82" mass="9667">MQIYALSYTCRDKLIGDSGIELKWVFVHLLNCEEGLLEWPVDEERDEWMVSHIILGGNNVVGFVKRHSSRFRMRGEDERKDL</sequence>
<name>A0ACB8XSF4_ARCLA</name>
<evidence type="ECO:0000313" key="1">
    <source>
        <dbReference type="EMBL" id="KAI3672953.1"/>
    </source>
</evidence>
<dbReference type="Proteomes" id="UP001055879">
    <property type="component" value="Linkage Group LG15"/>
</dbReference>
<organism evidence="1 2">
    <name type="scientific">Arctium lappa</name>
    <name type="common">Greater burdock</name>
    <name type="synonym">Lappa major</name>
    <dbReference type="NCBI Taxonomy" id="4217"/>
    <lineage>
        <taxon>Eukaryota</taxon>
        <taxon>Viridiplantae</taxon>
        <taxon>Streptophyta</taxon>
        <taxon>Embryophyta</taxon>
        <taxon>Tracheophyta</taxon>
        <taxon>Spermatophyta</taxon>
        <taxon>Magnoliopsida</taxon>
        <taxon>eudicotyledons</taxon>
        <taxon>Gunneridae</taxon>
        <taxon>Pentapetalae</taxon>
        <taxon>asterids</taxon>
        <taxon>campanulids</taxon>
        <taxon>Asterales</taxon>
        <taxon>Asteraceae</taxon>
        <taxon>Carduoideae</taxon>
        <taxon>Cardueae</taxon>
        <taxon>Arctiinae</taxon>
        <taxon>Arctium</taxon>
    </lineage>
</organism>
<keyword evidence="2" id="KW-1185">Reference proteome</keyword>
<gene>
    <name evidence="1" type="ORF">L6452_39057</name>
</gene>
<reference evidence="1 2" key="2">
    <citation type="journal article" date="2022" name="Mol. Ecol. Resour.">
        <title>The genomes of chicory, endive, great burdock and yacon provide insights into Asteraceae paleo-polyploidization history and plant inulin production.</title>
        <authorList>
            <person name="Fan W."/>
            <person name="Wang S."/>
            <person name="Wang H."/>
            <person name="Wang A."/>
            <person name="Jiang F."/>
            <person name="Liu H."/>
            <person name="Zhao H."/>
            <person name="Xu D."/>
            <person name="Zhang Y."/>
        </authorList>
    </citation>
    <scope>NUCLEOTIDE SEQUENCE [LARGE SCALE GENOMIC DNA]</scope>
    <source>
        <strain evidence="2">cv. Niubang</strain>
    </source>
</reference>
<evidence type="ECO:0000313" key="2">
    <source>
        <dbReference type="Proteomes" id="UP001055879"/>
    </source>
</evidence>
<dbReference type="EMBL" id="CM042061">
    <property type="protein sequence ID" value="KAI3672953.1"/>
    <property type="molecule type" value="Genomic_DNA"/>
</dbReference>
<accession>A0ACB8XSF4</accession>